<proteinExistence type="predicted"/>
<organism evidence="1 2">
    <name type="scientific">Coprinellus micaceus</name>
    <name type="common">Glistening ink-cap mushroom</name>
    <name type="synonym">Coprinus micaceus</name>
    <dbReference type="NCBI Taxonomy" id="71717"/>
    <lineage>
        <taxon>Eukaryota</taxon>
        <taxon>Fungi</taxon>
        <taxon>Dikarya</taxon>
        <taxon>Basidiomycota</taxon>
        <taxon>Agaricomycotina</taxon>
        <taxon>Agaricomycetes</taxon>
        <taxon>Agaricomycetidae</taxon>
        <taxon>Agaricales</taxon>
        <taxon>Agaricineae</taxon>
        <taxon>Psathyrellaceae</taxon>
        <taxon>Coprinellus</taxon>
    </lineage>
</organism>
<keyword evidence="2" id="KW-1185">Reference proteome</keyword>
<dbReference type="PANTHER" id="PTHR40460:SF1">
    <property type="entry name" value="CSBD-LIKE DOMAIN-CONTAINING PROTEIN"/>
    <property type="match status" value="1"/>
</dbReference>
<evidence type="ECO:0000313" key="1">
    <source>
        <dbReference type="EMBL" id="TEB34285.1"/>
    </source>
</evidence>
<dbReference type="OrthoDB" id="9999611at2759"/>
<name>A0A4Y7TJC1_COPMI</name>
<dbReference type="STRING" id="71717.A0A4Y7TJC1"/>
<gene>
    <name evidence="1" type="ORF">FA13DRAFT_1729796</name>
</gene>
<dbReference type="EMBL" id="QPFP01000010">
    <property type="protein sequence ID" value="TEB34285.1"/>
    <property type="molecule type" value="Genomic_DNA"/>
</dbReference>
<sequence>MPSSASNTFSGEPSKVNGQFHSVKGTVVESIGNVTGATSWVDSGKQEHAAGEAEYNAAQAKAWAEGVSDRVEGKKDAIIGAETKGNIQHDKGAAQQNLNKFLKQTRDCDTSPPYTRVII</sequence>
<dbReference type="Proteomes" id="UP000298030">
    <property type="component" value="Unassembled WGS sequence"/>
</dbReference>
<evidence type="ECO:0000313" key="2">
    <source>
        <dbReference type="Proteomes" id="UP000298030"/>
    </source>
</evidence>
<comment type="caution">
    <text evidence="1">The sequence shown here is derived from an EMBL/GenBank/DDBJ whole genome shotgun (WGS) entry which is preliminary data.</text>
</comment>
<dbReference type="AlphaFoldDB" id="A0A4Y7TJC1"/>
<accession>A0A4Y7TJC1</accession>
<reference evidence="1 2" key="1">
    <citation type="journal article" date="2019" name="Nat. Ecol. Evol.">
        <title>Megaphylogeny resolves global patterns of mushroom evolution.</title>
        <authorList>
            <person name="Varga T."/>
            <person name="Krizsan K."/>
            <person name="Foldi C."/>
            <person name="Dima B."/>
            <person name="Sanchez-Garcia M."/>
            <person name="Sanchez-Ramirez S."/>
            <person name="Szollosi G.J."/>
            <person name="Szarkandi J.G."/>
            <person name="Papp V."/>
            <person name="Albert L."/>
            <person name="Andreopoulos W."/>
            <person name="Angelini C."/>
            <person name="Antonin V."/>
            <person name="Barry K.W."/>
            <person name="Bougher N.L."/>
            <person name="Buchanan P."/>
            <person name="Buyck B."/>
            <person name="Bense V."/>
            <person name="Catcheside P."/>
            <person name="Chovatia M."/>
            <person name="Cooper J."/>
            <person name="Damon W."/>
            <person name="Desjardin D."/>
            <person name="Finy P."/>
            <person name="Geml J."/>
            <person name="Haridas S."/>
            <person name="Hughes K."/>
            <person name="Justo A."/>
            <person name="Karasinski D."/>
            <person name="Kautmanova I."/>
            <person name="Kiss B."/>
            <person name="Kocsube S."/>
            <person name="Kotiranta H."/>
            <person name="LaButti K.M."/>
            <person name="Lechner B.E."/>
            <person name="Liimatainen K."/>
            <person name="Lipzen A."/>
            <person name="Lukacs Z."/>
            <person name="Mihaltcheva S."/>
            <person name="Morgado L.N."/>
            <person name="Niskanen T."/>
            <person name="Noordeloos M.E."/>
            <person name="Ohm R.A."/>
            <person name="Ortiz-Santana B."/>
            <person name="Ovrebo C."/>
            <person name="Racz N."/>
            <person name="Riley R."/>
            <person name="Savchenko A."/>
            <person name="Shiryaev A."/>
            <person name="Soop K."/>
            <person name="Spirin V."/>
            <person name="Szebenyi C."/>
            <person name="Tomsovsky M."/>
            <person name="Tulloss R.E."/>
            <person name="Uehling J."/>
            <person name="Grigoriev I.V."/>
            <person name="Vagvolgyi C."/>
            <person name="Papp T."/>
            <person name="Martin F.M."/>
            <person name="Miettinen O."/>
            <person name="Hibbett D.S."/>
            <person name="Nagy L.G."/>
        </authorList>
    </citation>
    <scope>NUCLEOTIDE SEQUENCE [LARGE SCALE GENOMIC DNA]</scope>
    <source>
        <strain evidence="1 2">FP101781</strain>
    </source>
</reference>
<protein>
    <submittedName>
        <fullName evidence="1">Mismatched base pair and cruciform DNA recognition protein</fullName>
    </submittedName>
</protein>
<dbReference type="PANTHER" id="PTHR40460">
    <property type="entry name" value="CHROMOSOME 1, WHOLE GENOME SHOTGUN SEQUENCE"/>
    <property type="match status" value="1"/>
</dbReference>